<comment type="caution">
    <text evidence="2">The sequence shown here is derived from an EMBL/GenBank/DDBJ whole genome shotgun (WGS) entry which is preliminary data.</text>
</comment>
<evidence type="ECO:0000313" key="2">
    <source>
        <dbReference type="EMBL" id="RUS14258.1"/>
    </source>
</evidence>
<keyword evidence="3" id="KW-1185">Reference proteome</keyword>
<protein>
    <submittedName>
        <fullName evidence="2">Uncharacterized protein</fullName>
    </submittedName>
</protein>
<name>A0A433P9P8_9FUNG</name>
<dbReference type="AlphaFoldDB" id="A0A433P9P8"/>
<dbReference type="EMBL" id="RBNJ01027733">
    <property type="protein sequence ID" value="RUS14258.1"/>
    <property type="molecule type" value="Genomic_DNA"/>
</dbReference>
<evidence type="ECO:0000313" key="3">
    <source>
        <dbReference type="Proteomes" id="UP000274822"/>
    </source>
</evidence>
<proteinExistence type="predicted"/>
<organism evidence="2 3">
    <name type="scientific">Jimgerdemannia flammicorona</name>
    <dbReference type="NCBI Taxonomy" id="994334"/>
    <lineage>
        <taxon>Eukaryota</taxon>
        <taxon>Fungi</taxon>
        <taxon>Fungi incertae sedis</taxon>
        <taxon>Mucoromycota</taxon>
        <taxon>Mucoromycotina</taxon>
        <taxon>Endogonomycetes</taxon>
        <taxon>Endogonales</taxon>
        <taxon>Endogonaceae</taxon>
        <taxon>Jimgerdemannia</taxon>
    </lineage>
</organism>
<feature type="region of interest" description="Disordered" evidence="1">
    <location>
        <begin position="132"/>
        <end position="155"/>
    </location>
</feature>
<reference evidence="2 3" key="1">
    <citation type="journal article" date="2018" name="New Phytol.">
        <title>Phylogenomics of Endogonaceae and evolution of mycorrhizas within Mucoromycota.</title>
        <authorList>
            <person name="Chang Y."/>
            <person name="Desiro A."/>
            <person name="Na H."/>
            <person name="Sandor L."/>
            <person name="Lipzen A."/>
            <person name="Clum A."/>
            <person name="Barry K."/>
            <person name="Grigoriev I.V."/>
            <person name="Martin F.M."/>
            <person name="Stajich J.E."/>
            <person name="Smith M.E."/>
            <person name="Bonito G."/>
            <person name="Spatafora J.W."/>
        </authorList>
    </citation>
    <scope>NUCLEOTIDE SEQUENCE [LARGE SCALE GENOMIC DNA]</scope>
    <source>
        <strain evidence="2 3">AD002</strain>
    </source>
</reference>
<feature type="non-terminal residue" evidence="2">
    <location>
        <position position="1"/>
    </location>
</feature>
<evidence type="ECO:0000256" key="1">
    <source>
        <dbReference type="SAM" id="MobiDB-lite"/>
    </source>
</evidence>
<gene>
    <name evidence="2" type="ORF">BC938DRAFT_477447</name>
</gene>
<accession>A0A433P9P8</accession>
<dbReference type="Proteomes" id="UP000274822">
    <property type="component" value="Unassembled WGS sequence"/>
</dbReference>
<sequence length="178" mass="20008">EDFSYDKSVEHTAISSFVSHLADTATDSKWRKAALDLCANLWEVLSSFATSGDPLCAFVFGASFSQILGEEVKLFWTKNEMEMIDIQNELLKKKAEQTAFHMCSANLLFVALRTRLKLTYLTTITMPQIAGEKEIDPQEGSSRSAKSEAVHQYSKTEATKPLLEIVRTYSSKTRDSHE</sequence>